<accession>U3U757</accession>
<evidence type="ECO:0000256" key="2">
    <source>
        <dbReference type="ARBA" id="ARBA00022475"/>
    </source>
</evidence>
<dbReference type="Proteomes" id="UP000016900">
    <property type="component" value="Chromosome"/>
</dbReference>
<dbReference type="eggNOG" id="COG1295">
    <property type="taxonomic scope" value="Bacteria"/>
</dbReference>
<dbReference type="PANTHER" id="PTHR30213">
    <property type="entry name" value="INNER MEMBRANE PROTEIN YHJD"/>
    <property type="match status" value="1"/>
</dbReference>
<dbReference type="KEGG" id="pck:BMSBPS_0668"/>
<dbReference type="OrthoDB" id="4127374at2"/>
<evidence type="ECO:0000256" key="5">
    <source>
        <dbReference type="ARBA" id="ARBA00023136"/>
    </source>
</evidence>
<reference evidence="6 7" key="1">
    <citation type="submission" date="2012-10" db="EMBL/GenBank/DDBJ databases">
        <title>Genome sequence of the symbiont of the pentatomidae stink bug Halyomorpha halys.</title>
        <authorList>
            <person name="Kobayashi H."/>
            <person name="Fujii-Muramatsu R."/>
            <person name="Takeishi K."/>
            <person name="Noda H."/>
        </authorList>
    </citation>
    <scope>NUCLEOTIDE SEQUENCE [LARGE SCALE GENOMIC DNA]</scope>
</reference>
<dbReference type="PATRIC" id="fig|1235990.3.peg.201"/>
<keyword evidence="3" id="KW-0812">Transmembrane</keyword>
<comment type="subcellular location">
    <subcellularLocation>
        <location evidence="1">Cell membrane</location>
        <topology evidence="1">Multi-pass membrane protein</topology>
    </subcellularLocation>
</comment>
<evidence type="ECO:0000256" key="3">
    <source>
        <dbReference type="ARBA" id="ARBA00022692"/>
    </source>
</evidence>
<dbReference type="GO" id="GO:0005886">
    <property type="term" value="C:plasma membrane"/>
    <property type="evidence" value="ECO:0007669"/>
    <property type="project" value="UniProtKB-SubCell"/>
</dbReference>
<keyword evidence="5" id="KW-0472">Membrane</keyword>
<gene>
    <name evidence="6" type="ORF">HHS_02020</name>
</gene>
<dbReference type="AlphaFoldDB" id="U3U757"/>
<keyword evidence="7" id="KW-1185">Reference proteome</keyword>
<evidence type="ECO:0000256" key="4">
    <source>
        <dbReference type="ARBA" id="ARBA00022989"/>
    </source>
</evidence>
<dbReference type="RefSeq" id="WP_022564191.1">
    <property type="nucleotide sequence ID" value="NZ_CP010907.1"/>
</dbReference>
<evidence type="ECO:0000313" key="6">
    <source>
        <dbReference type="EMBL" id="BAO00172.1"/>
    </source>
</evidence>
<name>U3U757_9GAMM</name>
<proteinExistence type="predicted"/>
<dbReference type="InterPro" id="IPR005274">
    <property type="entry name" value="IM_pro_YhjD"/>
</dbReference>
<organism evidence="6 7">
    <name type="scientific">Candidatus Pantoea carbekii</name>
    <dbReference type="NCBI Taxonomy" id="1235990"/>
    <lineage>
        <taxon>Bacteria</taxon>
        <taxon>Pseudomonadati</taxon>
        <taxon>Pseudomonadota</taxon>
        <taxon>Gammaproteobacteria</taxon>
        <taxon>Enterobacterales</taxon>
        <taxon>Erwiniaceae</taxon>
        <taxon>Pantoea</taxon>
    </lineage>
</organism>
<dbReference type="PIRSF" id="PIRSF035875">
    <property type="entry name" value="RNase_BN"/>
    <property type="match status" value="1"/>
</dbReference>
<sequence length="286" mass="33040">MVKINAIKHFQRAINRFHERLGNQFGAAIAYFSILSIIPILMFTFSVFGFIAAFDQELFNKLVDKIIHSIKDPTLVNILKNMINTAIQQRTKMGLTGLLLTIYSSINWMSNVRQAISLQLYNRWQYQVYSAEKIWKKYIRDVISFIGLIIALIITLLLTVITGWIQVTVIHILKLRGLEWLYPLISFSTILISILTNYLVFLWLFWSIPRYKPNKTALFRGTMLAAISFEFIKFVMTFMIPKIISSPSGIAFGSVLTLMAFFYCFALITLFCAAWISTAKYTKNTY</sequence>
<dbReference type="STRING" id="1235990.BMSBPS_0668"/>
<evidence type="ECO:0000313" key="7">
    <source>
        <dbReference type="Proteomes" id="UP000016900"/>
    </source>
</evidence>
<dbReference type="InterPro" id="IPR017039">
    <property type="entry name" value="Virul_fac_BrkB"/>
</dbReference>
<keyword evidence="2" id="KW-1003">Cell membrane</keyword>
<dbReference type="KEGG" id="hhs:HHS_02020"/>
<keyword evidence="4" id="KW-1133">Transmembrane helix</keyword>
<dbReference type="NCBIfam" id="TIGR00766">
    <property type="entry name" value="inner membrane protein YhjD"/>
    <property type="match status" value="1"/>
</dbReference>
<dbReference type="Pfam" id="PF03631">
    <property type="entry name" value="Virul_fac_BrkB"/>
    <property type="match status" value="1"/>
</dbReference>
<dbReference type="EMBL" id="AP012554">
    <property type="protein sequence ID" value="BAO00172.1"/>
    <property type="molecule type" value="Genomic_DNA"/>
</dbReference>
<dbReference type="PANTHER" id="PTHR30213:SF1">
    <property type="entry name" value="INNER MEMBRANE PROTEIN YHJD"/>
    <property type="match status" value="1"/>
</dbReference>
<evidence type="ECO:0000256" key="1">
    <source>
        <dbReference type="ARBA" id="ARBA00004651"/>
    </source>
</evidence>
<protein>
    <submittedName>
        <fullName evidence="6">Uncharacterized protein</fullName>
    </submittedName>
</protein>